<proteinExistence type="predicted"/>
<evidence type="ECO:0000256" key="1">
    <source>
        <dbReference type="SAM" id="MobiDB-lite"/>
    </source>
</evidence>
<evidence type="ECO:0000313" key="3">
    <source>
        <dbReference type="Proteomes" id="UP001150941"/>
    </source>
</evidence>
<organism evidence="2 3">
    <name type="scientific">Penicillium chermesinum</name>
    <dbReference type="NCBI Taxonomy" id="63820"/>
    <lineage>
        <taxon>Eukaryota</taxon>
        <taxon>Fungi</taxon>
        <taxon>Dikarya</taxon>
        <taxon>Ascomycota</taxon>
        <taxon>Pezizomycotina</taxon>
        <taxon>Eurotiomycetes</taxon>
        <taxon>Eurotiomycetidae</taxon>
        <taxon>Eurotiales</taxon>
        <taxon>Aspergillaceae</taxon>
        <taxon>Penicillium</taxon>
    </lineage>
</organism>
<name>A0A9W9NC62_9EURO</name>
<accession>A0A9W9NC62</accession>
<sequence>MPATASFSLHGYQYCPHPALIADRASPPNGMESEDNVAQWHTVLSGSSLMTFPRPKGPAANSGLHPPKGGTPSNPYTLPHHDHPIVILSSSEEPAYAPFLFRPLIQAYPAKYFVFLYINFSLPLSDPILPLHPA</sequence>
<comment type="caution">
    <text evidence="2">The sequence shown here is derived from an EMBL/GenBank/DDBJ whole genome shotgun (WGS) entry which is preliminary data.</text>
</comment>
<feature type="region of interest" description="Disordered" evidence="1">
    <location>
        <begin position="54"/>
        <end position="76"/>
    </location>
</feature>
<evidence type="ECO:0000313" key="2">
    <source>
        <dbReference type="EMBL" id="KAJ5217166.1"/>
    </source>
</evidence>
<gene>
    <name evidence="2" type="ORF">N7468_010174</name>
</gene>
<keyword evidence="3" id="KW-1185">Reference proteome</keyword>
<reference evidence="2" key="1">
    <citation type="submission" date="2022-11" db="EMBL/GenBank/DDBJ databases">
        <authorList>
            <person name="Petersen C."/>
        </authorList>
    </citation>
    <scope>NUCLEOTIDE SEQUENCE</scope>
    <source>
        <strain evidence="2">IBT 19713</strain>
    </source>
</reference>
<dbReference type="AlphaFoldDB" id="A0A9W9NC62"/>
<dbReference type="GeneID" id="83206773"/>
<dbReference type="Proteomes" id="UP001150941">
    <property type="component" value="Unassembled WGS sequence"/>
</dbReference>
<dbReference type="EMBL" id="JAPQKS010000008">
    <property type="protein sequence ID" value="KAJ5217166.1"/>
    <property type="molecule type" value="Genomic_DNA"/>
</dbReference>
<reference evidence="2" key="2">
    <citation type="journal article" date="2023" name="IMA Fungus">
        <title>Comparative genomic study of the Penicillium genus elucidates a diverse pangenome and 15 lateral gene transfer events.</title>
        <authorList>
            <person name="Petersen C."/>
            <person name="Sorensen T."/>
            <person name="Nielsen M.R."/>
            <person name="Sondergaard T.E."/>
            <person name="Sorensen J.L."/>
            <person name="Fitzpatrick D.A."/>
            <person name="Frisvad J.C."/>
            <person name="Nielsen K.L."/>
        </authorList>
    </citation>
    <scope>NUCLEOTIDE SEQUENCE</scope>
    <source>
        <strain evidence="2">IBT 19713</strain>
    </source>
</reference>
<dbReference type="RefSeq" id="XP_058326037.1">
    <property type="nucleotide sequence ID" value="XM_058479469.1"/>
</dbReference>
<protein>
    <submittedName>
        <fullName evidence="2">Uncharacterized protein</fullName>
    </submittedName>
</protein>